<dbReference type="Pfam" id="PF00011">
    <property type="entry name" value="HSP20"/>
    <property type="match status" value="1"/>
</dbReference>
<gene>
    <name evidence="4" type="ORF">SAMN04488514_101570</name>
</gene>
<dbReference type="RefSeq" id="WP_089885038.1">
    <property type="nucleotide sequence ID" value="NZ_FNGV01000001.1"/>
</dbReference>
<evidence type="ECO:0000256" key="2">
    <source>
        <dbReference type="RuleBase" id="RU003616"/>
    </source>
</evidence>
<dbReference type="InterPro" id="IPR002068">
    <property type="entry name" value="A-crystallin/Hsp20_dom"/>
</dbReference>
<organism evidence="4 5">
    <name type="scientific">Kriegella aquimaris</name>
    <dbReference type="NCBI Taxonomy" id="192904"/>
    <lineage>
        <taxon>Bacteria</taxon>
        <taxon>Pseudomonadati</taxon>
        <taxon>Bacteroidota</taxon>
        <taxon>Flavobacteriia</taxon>
        <taxon>Flavobacteriales</taxon>
        <taxon>Flavobacteriaceae</taxon>
        <taxon>Kriegella</taxon>
    </lineage>
</organism>
<proteinExistence type="inferred from homology"/>
<sequence>MSLVKFKRRPWGNLVDSDFFETDDFFNGGSLLEKISEPAMNVKETDDNFEVELAAPGYEKKDFEVNIDNGCLNISAESSNSKEEDKGNYSRKEFSYSSFAKSLRLPDSVTEDEVKATYKDGVLKFKLAKKEEAKKHTPKKVKIS</sequence>
<dbReference type="EMBL" id="FNGV01000001">
    <property type="protein sequence ID" value="SDL37346.1"/>
    <property type="molecule type" value="Genomic_DNA"/>
</dbReference>
<accession>A0A1G9JJC8</accession>
<evidence type="ECO:0000256" key="1">
    <source>
        <dbReference type="PROSITE-ProRule" id="PRU00285"/>
    </source>
</evidence>
<evidence type="ECO:0000313" key="4">
    <source>
        <dbReference type="EMBL" id="SDL37346.1"/>
    </source>
</evidence>
<dbReference type="STRING" id="192904.SAMN04488514_101570"/>
<dbReference type="SUPFAM" id="SSF49764">
    <property type="entry name" value="HSP20-like chaperones"/>
    <property type="match status" value="1"/>
</dbReference>
<dbReference type="Gene3D" id="2.60.40.790">
    <property type="match status" value="1"/>
</dbReference>
<feature type="domain" description="SHSP" evidence="3">
    <location>
        <begin position="30"/>
        <end position="144"/>
    </location>
</feature>
<dbReference type="OrthoDB" id="9814487at2"/>
<dbReference type="PANTHER" id="PTHR11527">
    <property type="entry name" value="HEAT-SHOCK PROTEIN 20 FAMILY MEMBER"/>
    <property type="match status" value="1"/>
</dbReference>
<dbReference type="Proteomes" id="UP000199440">
    <property type="component" value="Unassembled WGS sequence"/>
</dbReference>
<dbReference type="PROSITE" id="PS01031">
    <property type="entry name" value="SHSP"/>
    <property type="match status" value="1"/>
</dbReference>
<dbReference type="CDD" id="cd06464">
    <property type="entry name" value="ACD_sHsps-like"/>
    <property type="match status" value="1"/>
</dbReference>
<dbReference type="InterPro" id="IPR008978">
    <property type="entry name" value="HSP20-like_chaperone"/>
</dbReference>
<reference evidence="4 5" key="1">
    <citation type="submission" date="2016-10" db="EMBL/GenBank/DDBJ databases">
        <authorList>
            <person name="de Groot N.N."/>
        </authorList>
    </citation>
    <scope>NUCLEOTIDE SEQUENCE [LARGE SCALE GENOMIC DNA]</scope>
    <source>
        <strain evidence="4 5">DSM 19886</strain>
    </source>
</reference>
<comment type="similarity">
    <text evidence="1 2">Belongs to the small heat shock protein (HSP20) family.</text>
</comment>
<protein>
    <submittedName>
        <fullName evidence="4">HSP20 family protein</fullName>
    </submittedName>
</protein>
<name>A0A1G9JJC8_9FLAO</name>
<dbReference type="AlphaFoldDB" id="A0A1G9JJC8"/>
<evidence type="ECO:0000259" key="3">
    <source>
        <dbReference type="PROSITE" id="PS01031"/>
    </source>
</evidence>
<keyword evidence="5" id="KW-1185">Reference proteome</keyword>
<evidence type="ECO:0000313" key="5">
    <source>
        <dbReference type="Proteomes" id="UP000199440"/>
    </source>
</evidence>
<dbReference type="InterPro" id="IPR031107">
    <property type="entry name" value="Small_HSP"/>
</dbReference>